<evidence type="ECO:0000256" key="3">
    <source>
        <dbReference type="ARBA" id="ARBA00023163"/>
    </source>
</evidence>
<dbReference type="OrthoDB" id="9779746at2"/>
<keyword evidence="1" id="KW-0805">Transcription regulation</keyword>
<dbReference type="eggNOG" id="COG1309">
    <property type="taxonomic scope" value="Bacteria"/>
</dbReference>
<dbReference type="EMBL" id="CP003740">
    <property type="protein sequence ID" value="AGI68040.1"/>
    <property type="molecule type" value="Genomic_DNA"/>
</dbReference>
<name>M9RE10_9RHOB</name>
<sequence>MPKIVDRDKYKKDLAERAAGFFSKHGYAGVGMRGIAEHLGMSKSALYHYFPTKESLFLASTESIMSRVEEAPLDVETTEAAQLQALVDSIRGDFGPEMALVFDYLRGKSPAEIAADKAIQMSRSMYLKAVERIVGPERAVETLSVVMGHLMLDYLSGGTLGRSMGRASDMISVK</sequence>
<accession>M9RE10</accession>
<protein>
    <submittedName>
        <fullName evidence="6">Putative TetR family transcriptional regulator</fullName>
    </submittedName>
</protein>
<dbReference type="GO" id="GO:0003700">
    <property type="term" value="F:DNA-binding transcription factor activity"/>
    <property type="evidence" value="ECO:0007669"/>
    <property type="project" value="TreeGrafter"/>
</dbReference>
<dbReference type="HOGENOM" id="CLU_117612_0_0_5"/>
<feature type="DNA-binding region" description="H-T-H motif" evidence="4">
    <location>
        <begin position="31"/>
        <end position="50"/>
    </location>
</feature>
<dbReference type="SUPFAM" id="SSF46689">
    <property type="entry name" value="Homeodomain-like"/>
    <property type="match status" value="1"/>
</dbReference>
<dbReference type="InterPro" id="IPR050109">
    <property type="entry name" value="HTH-type_TetR-like_transc_reg"/>
</dbReference>
<keyword evidence="7" id="KW-1185">Reference proteome</keyword>
<evidence type="ECO:0000256" key="4">
    <source>
        <dbReference type="PROSITE-ProRule" id="PRU00335"/>
    </source>
</evidence>
<keyword evidence="2 4" id="KW-0238">DNA-binding</keyword>
<dbReference type="Proteomes" id="UP000005307">
    <property type="component" value="Chromosome"/>
</dbReference>
<evidence type="ECO:0000256" key="1">
    <source>
        <dbReference type="ARBA" id="ARBA00023015"/>
    </source>
</evidence>
<dbReference type="GO" id="GO:0000976">
    <property type="term" value="F:transcription cis-regulatory region binding"/>
    <property type="evidence" value="ECO:0007669"/>
    <property type="project" value="TreeGrafter"/>
</dbReference>
<evidence type="ECO:0000259" key="5">
    <source>
        <dbReference type="PROSITE" id="PS50977"/>
    </source>
</evidence>
<dbReference type="InterPro" id="IPR009057">
    <property type="entry name" value="Homeodomain-like_sf"/>
</dbReference>
<keyword evidence="3" id="KW-0804">Transcription</keyword>
<dbReference type="PANTHER" id="PTHR30055:SF234">
    <property type="entry name" value="HTH-TYPE TRANSCRIPTIONAL REGULATOR BETI"/>
    <property type="match status" value="1"/>
</dbReference>
<dbReference type="PANTHER" id="PTHR30055">
    <property type="entry name" value="HTH-TYPE TRANSCRIPTIONAL REGULATOR RUTR"/>
    <property type="match status" value="1"/>
</dbReference>
<dbReference type="Gene3D" id="1.10.357.10">
    <property type="entry name" value="Tetracycline Repressor, domain 2"/>
    <property type="match status" value="1"/>
</dbReference>
<evidence type="ECO:0000256" key="2">
    <source>
        <dbReference type="ARBA" id="ARBA00023125"/>
    </source>
</evidence>
<dbReference type="PRINTS" id="PR00455">
    <property type="entry name" value="HTHTETR"/>
</dbReference>
<feature type="domain" description="HTH tetR-type" evidence="5">
    <location>
        <begin position="8"/>
        <end position="68"/>
    </location>
</feature>
<dbReference type="Pfam" id="PF00440">
    <property type="entry name" value="TetR_N"/>
    <property type="match status" value="1"/>
</dbReference>
<dbReference type="AlphaFoldDB" id="M9RE10"/>
<dbReference type="RefSeq" id="WP_015500058.1">
    <property type="nucleotide sequence ID" value="NC_020911.1"/>
</dbReference>
<proteinExistence type="predicted"/>
<evidence type="ECO:0000313" key="7">
    <source>
        <dbReference type="Proteomes" id="UP000005307"/>
    </source>
</evidence>
<reference evidence="6 7" key="1">
    <citation type="journal article" date="2013" name="PLoS ONE">
        <title>Poles Apart: Arctic and Antarctic Octadecabacter strains Share High Genome Plasticity and a New Type of Xanthorhodopsin.</title>
        <authorList>
            <person name="Vollmers J."/>
            <person name="Voget S."/>
            <person name="Dietrich S."/>
            <person name="Gollnow K."/>
            <person name="Smits M."/>
            <person name="Meyer K."/>
            <person name="Brinkhoff T."/>
            <person name="Simon M."/>
            <person name="Daniel R."/>
        </authorList>
    </citation>
    <scope>NUCLEOTIDE SEQUENCE [LARGE SCALE GENOMIC DNA]</scope>
    <source>
        <strain evidence="6 7">307</strain>
    </source>
</reference>
<dbReference type="STRING" id="391626.OAN307_c24270"/>
<evidence type="ECO:0000313" key="6">
    <source>
        <dbReference type="EMBL" id="AGI68040.1"/>
    </source>
</evidence>
<gene>
    <name evidence="6" type="ORF">OAN307_c24270</name>
</gene>
<dbReference type="InterPro" id="IPR001647">
    <property type="entry name" value="HTH_TetR"/>
</dbReference>
<dbReference type="KEGG" id="oat:OAN307_c24270"/>
<organism evidence="6 7">
    <name type="scientific">Octadecabacter antarcticus 307</name>
    <dbReference type="NCBI Taxonomy" id="391626"/>
    <lineage>
        <taxon>Bacteria</taxon>
        <taxon>Pseudomonadati</taxon>
        <taxon>Pseudomonadota</taxon>
        <taxon>Alphaproteobacteria</taxon>
        <taxon>Rhodobacterales</taxon>
        <taxon>Roseobacteraceae</taxon>
        <taxon>Octadecabacter</taxon>
    </lineage>
</organism>
<dbReference type="PROSITE" id="PS50977">
    <property type="entry name" value="HTH_TETR_2"/>
    <property type="match status" value="1"/>
</dbReference>